<feature type="region of interest" description="Disordered" evidence="2">
    <location>
        <begin position="90"/>
        <end position="127"/>
    </location>
</feature>
<feature type="repeat" description="WD" evidence="1">
    <location>
        <begin position="715"/>
        <end position="739"/>
    </location>
</feature>
<feature type="compositionally biased region" description="Low complexity" evidence="2">
    <location>
        <begin position="217"/>
        <end position="227"/>
    </location>
</feature>
<dbReference type="InterPro" id="IPR011044">
    <property type="entry name" value="Quino_amine_DH_bsu"/>
</dbReference>
<organism evidence="3 4">
    <name type="scientific">Lactarius akahatsu</name>
    <dbReference type="NCBI Taxonomy" id="416441"/>
    <lineage>
        <taxon>Eukaryota</taxon>
        <taxon>Fungi</taxon>
        <taxon>Dikarya</taxon>
        <taxon>Basidiomycota</taxon>
        <taxon>Agaricomycotina</taxon>
        <taxon>Agaricomycetes</taxon>
        <taxon>Russulales</taxon>
        <taxon>Russulaceae</taxon>
        <taxon>Lactarius</taxon>
    </lineage>
</organism>
<dbReference type="GO" id="GO:0005737">
    <property type="term" value="C:cytoplasm"/>
    <property type="evidence" value="ECO:0007669"/>
    <property type="project" value="TreeGrafter"/>
</dbReference>
<dbReference type="InterPro" id="IPR049916">
    <property type="entry name" value="WDR72-like"/>
</dbReference>
<evidence type="ECO:0008006" key="5">
    <source>
        <dbReference type="Google" id="ProtNLM"/>
    </source>
</evidence>
<dbReference type="InterPro" id="IPR001680">
    <property type="entry name" value="WD40_rpt"/>
</dbReference>
<feature type="region of interest" description="Disordered" evidence="2">
    <location>
        <begin position="189"/>
        <end position="241"/>
    </location>
</feature>
<keyword evidence="1" id="KW-0853">WD repeat</keyword>
<evidence type="ECO:0000256" key="1">
    <source>
        <dbReference type="PROSITE-ProRule" id="PRU00221"/>
    </source>
</evidence>
<dbReference type="Gene3D" id="2.130.10.10">
    <property type="entry name" value="YVTN repeat-like/Quinoprotein amine dehydrogenase"/>
    <property type="match status" value="2"/>
</dbReference>
<dbReference type="PANTHER" id="PTHR44099:SF4">
    <property type="entry name" value="RABCONNECTIN-3B, ISOFORM A"/>
    <property type="match status" value="1"/>
</dbReference>
<dbReference type="PANTHER" id="PTHR44099">
    <property type="entry name" value="RABCONNECTIN-3B, ISOFORM A"/>
    <property type="match status" value="1"/>
</dbReference>
<reference evidence="3" key="1">
    <citation type="submission" date="2022-01" db="EMBL/GenBank/DDBJ databases">
        <title>Comparative genomics reveals a dynamic genome evolution in the ectomycorrhizal milk-cap (Lactarius) mushrooms.</title>
        <authorList>
            <consortium name="DOE Joint Genome Institute"/>
            <person name="Lebreton A."/>
            <person name="Tang N."/>
            <person name="Kuo A."/>
            <person name="LaButti K."/>
            <person name="Drula E."/>
            <person name="Barry K."/>
            <person name="Clum A."/>
            <person name="Lipzen A."/>
            <person name="Mousain D."/>
            <person name="Ng V."/>
            <person name="Wang R."/>
            <person name="Wang X."/>
            <person name="Dai Y."/>
            <person name="Henrissat B."/>
            <person name="Grigoriev I.V."/>
            <person name="Guerin-Laguette A."/>
            <person name="Yu F."/>
            <person name="Martin F.M."/>
        </authorList>
    </citation>
    <scope>NUCLEOTIDE SEQUENCE</scope>
    <source>
        <strain evidence="3">QP</strain>
    </source>
</reference>
<name>A0AAD4L8W3_9AGAM</name>
<dbReference type="EMBL" id="JAKELL010000102">
    <property type="protein sequence ID" value="KAH8982291.1"/>
    <property type="molecule type" value="Genomic_DNA"/>
</dbReference>
<evidence type="ECO:0000256" key="2">
    <source>
        <dbReference type="SAM" id="MobiDB-lite"/>
    </source>
</evidence>
<comment type="caution">
    <text evidence="3">The sequence shown here is derived from an EMBL/GenBank/DDBJ whole genome shotgun (WGS) entry which is preliminary data.</text>
</comment>
<feature type="compositionally biased region" description="Low complexity" evidence="2">
    <location>
        <begin position="193"/>
        <end position="204"/>
    </location>
</feature>
<accession>A0AAD4L8W3</accession>
<evidence type="ECO:0000313" key="4">
    <source>
        <dbReference type="Proteomes" id="UP001201163"/>
    </source>
</evidence>
<dbReference type="SUPFAM" id="SSF50969">
    <property type="entry name" value="YVTN repeat-like/Quinoprotein amine dehydrogenase"/>
    <property type="match status" value="2"/>
</dbReference>
<protein>
    <recommendedName>
        <fullName evidence="5">WD40 repeat-like protein</fullName>
    </recommendedName>
</protein>
<dbReference type="SUPFAM" id="SSF48371">
    <property type="entry name" value="ARM repeat"/>
    <property type="match status" value="1"/>
</dbReference>
<proteinExistence type="predicted"/>
<dbReference type="PROSITE" id="PS50082">
    <property type="entry name" value="WD_REPEATS_2"/>
    <property type="match status" value="1"/>
</dbReference>
<dbReference type="InterPro" id="IPR016024">
    <property type="entry name" value="ARM-type_fold"/>
</dbReference>
<dbReference type="Proteomes" id="UP001201163">
    <property type="component" value="Unassembled WGS sequence"/>
</dbReference>
<feature type="compositionally biased region" description="Low complexity" evidence="2">
    <location>
        <begin position="98"/>
        <end position="111"/>
    </location>
</feature>
<dbReference type="Pfam" id="PF00400">
    <property type="entry name" value="WD40"/>
    <property type="match status" value="1"/>
</dbReference>
<dbReference type="InterPro" id="IPR015943">
    <property type="entry name" value="WD40/YVTN_repeat-like_dom_sf"/>
</dbReference>
<dbReference type="SMART" id="SM00320">
    <property type="entry name" value="WD40"/>
    <property type="match status" value="4"/>
</dbReference>
<gene>
    <name evidence="3" type="ORF">EDB92DRAFT_1894792</name>
</gene>
<sequence>MNSVPLVLPFTLAASTSRSEGPSDPFSCASILVDEASSVANVSSITYWLKNGQVSPTSQQFASFDALDGVVLGCEDGTLYLLRQSPHHTPHPIGIEKPLSSRPSSPTSARFSRSRSRPRTPTSSLAPFSLTSRARVVSGISDEQAQAPKNYVDFDEEPDKLKELLRGGVRDSASGDRLPLSLDRTAAAEKQAGLSKGLSSPSGSVRRSEAKSLLSATHSPTLSVTTLPTPPSPSSPSSPSRLPYHLSLGCHIFPRRSGTGNPVVGLRALANHRHFVCLRSQGDLSMYAVKDGSCVWSSQISHLPAVSPAGAKEVQPSGAAWTWRGLFVHEAGESVVILASAALSGGFTSKSSADDDDGANQKQLSRLAVFELRDDTDKGDEELGLDKAGEWLVEGPTAGVGFCTDEHDVLKFFHVDTSNHLIVQRIVLVPATIQLDSPDDNSSVGLATFNPFKTGGAQSHGRPASLNERREGCRILLEDFLDVGELKLDQRLRGIQLRSMRDCIRGAAWSDSELYAFEYDSKRLIINSSGTTSEGLRDVTWLGWDMYCAVYSNRYEVSRLRLVDPNNDRVPDKRSPGILHSHVISTAAVRGTQAFCALSPTAVLSTGVSRQGRRRIELHTPIPSGESRKEWTRTMLWKSHDKGPNIPGDKHITCMLPLELTHIVLGYSDGTIGRSSFAELVHLNSTLAPEDVSDIPLDGFIVGLHIAQNDRTGERLIVGGADDGSVAIWSLESMKTLARWVLFISPLQRVLHLRHDKGGPLRGCLLCIAGDGTIAVIALDDYQFLYMVPGAPAPLIKVCTSGDNLLLLYGDDRARLWDVKTLEFWRSMNMEKAKELLNQGGWAELSLLDTPSAGSAHSTLSAFSPDSSSTILVDLESFLSRAVSIAKSTAGDEMRTRERTAGVLRSLLQILHTPGLNLDIDVICREQLVLPVTLASVGFHRNYASSVIVSENPQSQWCVSGEVSASRALALTACLRTLAHFEDLADCVNTVITFYATSLPHSVGRAYIPPSLSFLARWWFDVSGELRLAARTLFDAGVASLTDEETISLVERWQHSLPFLLPDSEKRSPVAAKALLLCGFIATRQYNLLSSSALNIVSKSVMTYLHESDVSCKALAIDLCSRGFAVWQHYIDAMEMIRSLFNLATSSKKESITAQNIGPQARQAVLHVVTNNTGIFMTTLSLDILHPQSLDHRKSVLQLVAFLTRKKPLVIYPHLPKLVEAVVKSLDPNSTSNRDAVLDTATEILGHVVKTFPTIDFHTASQRLAVGTSEGAIVMYDLKTATRLYVLESHKQALAACSFSPDGRRLATVSLQEGVVLVWKVGTGFASFFYPGAPPRQGHGGSDPFKSLNFNVGEAAVMSLEETFEHVNFEWTAERSVQLKIRDVTLTFST</sequence>
<evidence type="ECO:0000313" key="3">
    <source>
        <dbReference type="EMBL" id="KAH8982291.1"/>
    </source>
</evidence>
<keyword evidence="4" id="KW-1185">Reference proteome</keyword>